<dbReference type="Gene3D" id="3.40.50.150">
    <property type="entry name" value="Vaccinia Virus protein VP39"/>
    <property type="match status" value="1"/>
</dbReference>
<dbReference type="GO" id="GO:0032259">
    <property type="term" value="P:methylation"/>
    <property type="evidence" value="ECO:0007669"/>
    <property type="project" value="UniProtKB-KW"/>
</dbReference>
<dbReference type="AlphaFoldDB" id="A0A6N6VJY7"/>
<organism evidence="4 5">
    <name type="scientific">Parvibaculum sedimenti</name>
    <dbReference type="NCBI Taxonomy" id="2608632"/>
    <lineage>
        <taxon>Bacteria</taxon>
        <taxon>Pseudomonadati</taxon>
        <taxon>Pseudomonadota</taxon>
        <taxon>Alphaproteobacteria</taxon>
        <taxon>Hyphomicrobiales</taxon>
        <taxon>Parvibaculaceae</taxon>
        <taxon>Parvibaculum</taxon>
    </lineage>
</organism>
<dbReference type="Pfam" id="PF01135">
    <property type="entry name" value="PCMT"/>
    <property type="match status" value="1"/>
</dbReference>
<evidence type="ECO:0000256" key="1">
    <source>
        <dbReference type="ARBA" id="ARBA00005369"/>
    </source>
</evidence>
<comment type="caution">
    <text evidence="4">The sequence shown here is derived from an EMBL/GenBank/DDBJ whole genome shotgun (WGS) entry which is preliminary data.</text>
</comment>
<sequence>MTDFAAARINMVENQVRCNAVTDARLIAAMSSVPRELFVPDDRRGVAYMDEDVSLDDGQGAGRYLMQPRAFAKLAQLAEVQESDHVLDIGAGPGYSSAVLSRLARTVIALEVDEVLAATATTKLAELGASNVTVVTGRLNEGYAKGAPYDVIFLGGATPVAPENLFDQLKDGGRLVVVTGSGPAAHARIFIRAHGAISSRMAFDAKIHALPGFEVAESFVF</sequence>
<dbReference type="CDD" id="cd02440">
    <property type="entry name" value="AdoMet_MTases"/>
    <property type="match status" value="1"/>
</dbReference>
<dbReference type="RefSeq" id="WP_152216426.1">
    <property type="nucleotide sequence ID" value="NZ_JBAQYD010000293.1"/>
</dbReference>
<reference evidence="4 5" key="1">
    <citation type="submission" date="2019-09" db="EMBL/GenBank/DDBJ databases">
        <title>Parvibaculum sedimenti sp. nov., isolated from sediment.</title>
        <authorList>
            <person name="Wang Y."/>
        </authorList>
    </citation>
    <scope>NUCLEOTIDE SEQUENCE [LARGE SCALE GENOMIC DNA]</scope>
    <source>
        <strain evidence="4 5">HXT-9</strain>
    </source>
</reference>
<gene>
    <name evidence="4" type="ORF">F2P47_11070</name>
</gene>
<dbReference type="GO" id="GO:0004719">
    <property type="term" value="F:protein-L-isoaspartate (D-aspartate) O-methyltransferase activity"/>
    <property type="evidence" value="ECO:0007669"/>
    <property type="project" value="InterPro"/>
</dbReference>
<name>A0A6N6VJY7_9HYPH</name>
<evidence type="ECO:0000256" key="2">
    <source>
        <dbReference type="ARBA" id="ARBA00013346"/>
    </source>
</evidence>
<evidence type="ECO:0000313" key="5">
    <source>
        <dbReference type="Proteomes" id="UP000468901"/>
    </source>
</evidence>
<keyword evidence="5" id="KW-1185">Reference proteome</keyword>
<evidence type="ECO:0000313" key="4">
    <source>
        <dbReference type="EMBL" id="KAB7739617.1"/>
    </source>
</evidence>
<evidence type="ECO:0000256" key="3">
    <source>
        <dbReference type="ARBA" id="ARBA00030757"/>
    </source>
</evidence>
<comment type="similarity">
    <text evidence="1">Belongs to the methyltransferase superfamily. L-isoaspartyl/D-aspartyl protein methyltransferase family.</text>
</comment>
<dbReference type="GO" id="GO:0005737">
    <property type="term" value="C:cytoplasm"/>
    <property type="evidence" value="ECO:0007669"/>
    <property type="project" value="TreeGrafter"/>
</dbReference>
<dbReference type="InterPro" id="IPR029063">
    <property type="entry name" value="SAM-dependent_MTases_sf"/>
</dbReference>
<dbReference type="PANTHER" id="PTHR11579">
    <property type="entry name" value="PROTEIN-L-ISOASPARTATE O-METHYLTRANSFERASE"/>
    <property type="match status" value="1"/>
</dbReference>
<keyword evidence="4" id="KW-0489">Methyltransferase</keyword>
<proteinExistence type="inferred from homology"/>
<dbReference type="PANTHER" id="PTHR11579:SF18">
    <property type="entry name" value="PROTEIN-L-ISOASPARTATE O-METHYLTRANSFERASE"/>
    <property type="match status" value="1"/>
</dbReference>
<keyword evidence="4" id="KW-0808">Transferase</keyword>
<dbReference type="InterPro" id="IPR000682">
    <property type="entry name" value="PCMT"/>
</dbReference>
<dbReference type="SUPFAM" id="SSF53335">
    <property type="entry name" value="S-adenosyl-L-methionine-dependent methyltransferases"/>
    <property type="match status" value="1"/>
</dbReference>
<accession>A0A6N6VJY7</accession>
<dbReference type="EMBL" id="WESC01000009">
    <property type="protein sequence ID" value="KAB7739617.1"/>
    <property type="molecule type" value="Genomic_DNA"/>
</dbReference>
<dbReference type="Proteomes" id="UP000468901">
    <property type="component" value="Unassembled WGS sequence"/>
</dbReference>
<protein>
    <recommendedName>
        <fullName evidence="2">Protein-L-isoaspartate O-methyltransferase</fullName>
    </recommendedName>
    <alternativeName>
        <fullName evidence="3">Protein L-isoaspartyl methyltransferase</fullName>
    </alternativeName>
</protein>